<dbReference type="OrthoDB" id="962301at2"/>
<evidence type="ECO:0000313" key="1">
    <source>
        <dbReference type="EMBL" id="OUL59238.1"/>
    </source>
</evidence>
<proteinExistence type="predicted"/>
<name>A0A244CUG0_PSEDV</name>
<organism evidence="1 2">
    <name type="scientific">Pseudoalteromonas ulvae</name>
    <dbReference type="NCBI Taxonomy" id="107327"/>
    <lineage>
        <taxon>Bacteria</taxon>
        <taxon>Pseudomonadati</taxon>
        <taxon>Pseudomonadota</taxon>
        <taxon>Gammaproteobacteria</taxon>
        <taxon>Alteromonadales</taxon>
        <taxon>Pseudoalteromonadaceae</taxon>
        <taxon>Pseudoalteromonas</taxon>
    </lineage>
</organism>
<evidence type="ECO:0000313" key="2">
    <source>
        <dbReference type="Proteomes" id="UP000194841"/>
    </source>
</evidence>
<gene>
    <name evidence="1" type="ORF">B1199_02935</name>
</gene>
<keyword evidence="2" id="KW-1185">Reference proteome</keyword>
<protein>
    <submittedName>
        <fullName evidence="1">Uncharacterized protein</fullName>
    </submittedName>
</protein>
<sequence length="72" mass="7759">MADNADRSQIEIERALERSLANCAVDDVVPSAECVECGEAVEAGRAKVLKTNVCAACAHKKERLAKLFAGRR</sequence>
<comment type="caution">
    <text evidence="1">The sequence shown here is derived from an EMBL/GenBank/DDBJ whole genome shotgun (WGS) entry which is preliminary data.</text>
</comment>
<dbReference type="EMBL" id="MWPV01000001">
    <property type="protein sequence ID" value="OUL59238.1"/>
    <property type="molecule type" value="Genomic_DNA"/>
</dbReference>
<accession>A0A244CUG0</accession>
<dbReference type="AlphaFoldDB" id="A0A244CUG0"/>
<dbReference type="Proteomes" id="UP000194841">
    <property type="component" value="Unassembled WGS sequence"/>
</dbReference>
<dbReference type="RefSeq" id="WP_086742631.1">
    <property type="nucleotide sequence ID" value="NZ_MWPV01000001.1"/>
</dbReference>
<reference evidence="1 2" key="1">
    <citation type="submission" date="2017-02" db="EMBL/GenBank/DDBJ databases">
        <title>Pseudoalteromonas ulvae TC14 Genome.</title>
        <authorList>
            <person name="Molmeret M."/>
        </authorList>
    </citation>
    <scope>NUCLEOTIDE SEQUENCE [LARGE SCALE GENOMIC DNA]</scope>
    <source>
        <strain evidence="1">TC14</strain>
    </source>
</reference>